<dbReference type="AlphaFoldDB" id="A0AAD4T4R7"/>
<name>A0AAD4T4R7_9MAGN</name>
<sequence length="182" mass="21358">MKVWKRFKKAGLLDEVSLEQKDGAALIERVSTLERELFEYQYNMGLLLIEKKEWISQYDEVREALAEAEECLKRDQSSHLISIFEVERREENLRNALGVKKQCIDDLEKSLREMRAECAETKYNADLKMTEAQDLVASLDEKSLQENEVQAREIKLQSERQSLNAEREINEEAIDKQREEMG</sequence>
<feature type="region of interest" description="Disordered" evidence="5">
    <location>
        <begin position="155"/>
        <end position="182"/>
    </location>
</feature>
<reference evidence="6" key="1">
    <citation type="submission" date="2022-04" db="EMBL/GenBank/DDBJ databases">
        <title>A functionally conserved STORR gene fusion in Papaver species that diverged 16.8 million years ago.</title>
        <authorList>
            <person name="Catania T."/>
        </authorList>
    </citation>
    <scope>NUCLEOTIDE SEQUENCE</scope>
    <source>
        <strain evidence="6">S-188037</strain>
    </source>
</reference>
<keyword evidence="2" id="KW-0539">Nucleus</keyword>
<comment type="similarity">
    <text evidence="4">Belongs to the CRWN family.</text>
</comment>
<keyword evidence="1" id="KW-0175">Coiled coil</keyword>
<gene>
    <name evidence="6" type="ORF">MKW98_030053</name>
</gene>
<evidence type="ECO:0000256" key="4">
    <source>
        <dbReference type="ARBA" id="ARBA00024208"/>
    </source>
</evidence>
<accession>A0AAD4T4R7</accession>
<keyword evidence="7" id="KW-1185">Reference proteome</keyword>
<evidence type="ECO:0000256" key="2">
    <source>
        <dbReference type="ARBA" id="ARBA00023242"/>
    </source>
</evidence>
<evidence type="ECO:0000313" key="6">
    <source>
        <dbReference type="EMBL" id="KAI3940734.1"/>
    </source>
</evidence>
<dbReference type="PANTHER" id="PTHR31908">
    <property type="entry name" value="PROTEIN CROWDED NUCLEI 4"/>
    <property type="match status" value="1"/>
</dbReference>
<dbReference type="InterPro" id="IPR040418">
    <property type="entry name" value="CRWN"/>
</dbReference>
<dbReference type="EMBL" id="JAJJMB010005117">
    <property type="protein sequence ID" value="KAI3940734.1"/>
    <property type="molecule type" value="Genomic_DNA"/>
</dbReference>
<evidence type="ECO:0000256" key="3">
    <source>
        <dbReference type="ARBA" id="ARBA00024186"/>
    </source>
</evidence>
<organism evidence="6 7">
    <name type="scientific">Papaver atlanticum</name>
    <dbReference type="NCBI Taxonomy" id="357466"/>
    <lineage>
        <taxon>Eukaryota</taxon>
        <taxon>Viridiplantae</taxon>
        <taxon>Streptophyta</taxon>
        <taxon>Embryophyta</taxon>
        <taxon>Tracheophyta</taxon>
        <taxon>Spermatophyta</taxon>
        <taxon>Magnoliopsida</taxon>
        <taxon>Ranunculales</taxon>
        <taxon>Papaveraceae</taxon>
        <taxon>Papaveroideae</taxon>
        <taxon>Papaver</taxon>
    </lineage>
</organism>
<evidence type="ECO:0000256" key="1">
    <source>
        <dbReference type="ARBA" id="ARBA00023054"/>
    </source>
</evidence>
<proteinExistence type="inferred from homology"/>
<feature type="compositionally biased region" description="Basic and acidic residues" evidence="5">
    <location>
        <begin position="165"/>
        <end position="182"/>
    </location>
</feature>
<dbReference type="PANTHER" id="PTHR31908:SF11">
    <property type="entry name" value="PROTEIN CROWDED NUCLEI 1"/>
    <property type="match status" value="1"/>
</dbReference>
<dbReference type="Proteomes" id="UP001202328">
    <property type="component" value="Unassembled WGS sequence"/>
</dbReference>
<comment type="subcellular location">
    <subcellularLocation>
        <location evidence="3">Nucleus lamina</location>
    </subcellularLocation>
</comment>
<evidence type="ECO:0000256" key="5">
    <source>
        <dbReference type="SAM" id="MobiDB-lite"/>
    </source>
</evidence>
<dbReference type="GO" id="GO:0006997">
    <property type="term" value="P:nucleus organization"/>
    <property type="evidence" value="ECO:0007669"/>
    <property type="project" value="InterPro"/>
</dbReference>
<comment type="caution">
    <text evidence="6">The sequence shown here is derived from an EMBL/GenBank/DDBJ whole genome shotgun (WGS) entry which is preliminary data.</text>
</comment>
<evidence type="ECO:0000313" key="7">
    <source>
        <dbReference type="Proteomes" id="UP001202328"/>
    </source>
</evidence>
<dbReference type="GO" id="GO:0005652">
    <property type="term" value="C:nuclear lamina"/>
    <property type="evidence" value="ECO:0007669"/>
    <property type="project" value="UniProtKB-SubCell"/>
</dbReference>
<protein>
    <submittedName>
        <fullName evidence="6">Uncharacterized protein</fullName>
    </submittedName>
</protein>